<protein>
    <submittedName>
        <fullName evidence="2">LCR-like protein</fullName>
    </submittedName>
</protein>
<sequence>MASCINTLLLTFLIICVSFAVVSGDVPFPKGKRCFPSTLCPTGPQFCDNFCRESLGDPNGGFCFDGHGVCCCN</sequence>
<feature type="chain" id="PRO_5014500900" evidence="1">
    <location>
        <begin position="25"/>
        <end position="73"/>
    </location>
</feature>
<accession>A0A072VS89</accession>
<dbReference type="EMBL" id="CM001217">
    <property type="protein sequence ID" value="KEH40985.1"/>
    <property type="molecule type" value="Genomic_DNA"/>
</dbReference>
<dbReference type="EMBL" id="CM001217">
    <property type="protein sequence ID" value="KEH40987.1"/>
    <property type="molecule type" value="Genomic_DNA"/>
</dbReference>
<gene>
    <name evidence="2" type="ordered locus">MTR_1g040380</name>
    <name evidence="3" type="ordered locus">MTR_1g040390</name>
</gene>
<evidence type="ECO:0000313" key="5">
    <source>
        <dbReference type="Proteomes" id="UP000002051"/>
    </source>
</evidence>
<feature type="signal peptide" evidence="1">
    <location>
        <begin position="1"/>
        <end position="24"/>
    </location>
</feature>
<reference evidence="2 5" key="1">
    <citation type="journal article" date="2011" name="Nature">
        <title>The Medicago genome provides insight into the evolution of rhizobial symbioses.</title>
        <authorList>
            <person name="Young N.D."/>
            <person name="Debelle F."/>
            <person name="Oldroyd G.E."/>
            <person name="Geurts R."/>
            <person name="Cannon S.B."/>
            <person name="Udvardi M.K."/>
            <person name="Benedito V.A."/>
            <person name="Mayer K.F."/>
            <person name="Gouzy J."/>
            <person name="Schoof H."/>
            <person name="Van de Peer Y."/>
            <person name="Proost S."/>
            <person name="Cook D.R."/>
            <person name="Meyers B.C."/>
            <person name="Spannagl M."/>
            <person name="Cheung F."/>
            <person name="De Mita S."/>
            <person name="Krishnakumar V."/>
            <person name="Gundlach H."/>
            <person name="Zhou S."/>
            <person name="Mudge J."/>
            <person name="Bharti A.K."/>
            <person name="Murray J.D."/>
            <person name="Naoumkina M.A."/>
            <person name="Rosen B."/>
            <person name="Silverstein K.A."/>
            <person name="Tang H."/>
            <person name="Rombauts S."/>
            <person name="Zhao P.X."/>
            <person name="Zhou P."/>
            <person name="Barbe V."/>
            <person name="Bardou P."/>
            <person name="Bechner M."/>
            <person name="Bellec A."/>
            <person name="Berger A."/>
            <person name="Berges H."/>
            <person name="Bidwell S."/>
            <person name="Bisseling T."/>
            <person name="Choisne N."/>
            <person name="Couloux A."/>
            <person name="Denny R."/>
            <person name="Deshpande S."/>
            <person name="Dai X."/>
            <person name="Doyle J.J."/>
            <person name="Dudez A.M."/>
            <person name="Farmer A.D."/>
            <person name="Fouteau S."/>
            <person name="Franken C."/>
            <person name="Gibelin C."/>
            <person name="Gish J."/>
            <person name="Goldstein S."/>
            <person name="Gonzalez A.J."/>
            <person name="Green P.J."/>
            <person name="Hallab A."/>
            <person name="Hartog M."/>
            <person name="Hua A."/>
            <person name="Humphray S.J."/>
            <person name="Jeong D.H."/>
            <person name="Jing Y."/>
            <person name="Jocker A."/>
            <person name="Kenton S.M."/>
            <person name="Kim D.J."/>
            <person name="Klee K."/>
            <person name="Lai H."/>
            <person name="Lang C."/>
            <person name="Lin S."/>
            <person name="Macmil S.L."/>
            <person name="Magdelenat G."/>
            <person name="Matthews L."/>
            <person name="McCorrison J."/>
            <person name="Monaghan E.L."/>
            <person name="Mun J.H."/>
            <person name="Najar F.Z."/>
            <person name="Nicholson C."/>
            <person name="Noirot C."/>
            <person name="O'Bleness M."/>
            <person name="Paule C.R."/>
            <person name="Poulain J."/>
            <person name="Prion F."/>
            <person name="Qin B."/>
            <person name="Qu C."/>
            <person name="Retzel E.F."/>
            <person name="Riddle C."/>
            <person name="Sallet E."/>
            <person name="Samain S."/>
            <person name="Samson N."/>
            <person name="Sanders I."/>
            <person name="Saurat O."/>
            <person name="Scarpelli C."/>
            <person name="Schiex T."/>
            <person name="Segurens B."/>
            <person name="Severin A.J."/>
            <person name="Sherrier D.J."/>
            <person name="Shi R."/>
            <person name="Sims S."/>
            <person name="Singer S.R."/>
            <person name="Sinharoy S."/>
            <person name="Sterck L."/>
            <person name="Viollet A."/>
            <person name="Wang B.B."/>
            <person name="Wang K."/>
            <person name="Wang M."/>
            <person name="Wang X."/>
            <person name="Warfsmann J."/>
            <person name="Weissenbach J."/>
            <person name="White D.D."/>
            <person name="White J.D."/>
            <person name="Wiley G.B."/>
            <person name="Wincker P."/>
            <person name="Xing Y."/>
            <person name="Yang L."/>
            <person name="Yao Z."/>
            <person name="Ying F."/>
            <person name="Zhai J."/>
            <person name="Zhou L."/>
            <person name="Zuber A."/>
            <person name="Denarie J."/>
            <person name="Dixon R.A."/>
            <person name="May G.D."/>
            <person name="Schwartz D.C."/>
            <person name="Rogers J."/>
            <person name="Quetier F."/>
            <person name="Town C.D."/>
            <person name="Roe B.A."/>
        </authorList>
    </citation>
    <scope>NUCLEOTIDE SEQUENCE [LARGE SCALE GENOMIC DNA]</scope>
    <source>
        <strain evidence="2">A17</strain>
        <strain evidence="4 5">cv. Jemalong A17</strain>
    </source>
</reference>
<dbReference type="Proteomes" id="UP000002051">
    <property type="component" value="Unassembled WGS sequence"/>
</dbReference>
<proteinExistence type="predicted"/>
<evidence type="ECO:0000313" key="3">
    <source>
        <dbReference type="EMBL" id="KEH40987.1"/>
    </source>
</evidence>
<reference evidence="2 5" key="2">
    <citation type="journal article" date="2014" name="BMC Genomics">
        <title>An improved genome release (version Mt4.0) for the model legume Medicago truncatula.</title>
        <authorList>
            <person name="Tang H."/>
            <person name="Krishnakumar V."/>
            <person name="Bidwell S."/>
            <person name="Rosen B."/>
            <person name="Chan A."/>
            <person name="Zhou S."/>
            <person name="Gentzbittel L."/>
            <person name="Childs K.L."/>
            <person name="Yandell M."/>
            <person name="Gundlach H."/>
            <person name="Mayer K.F."/>
            <person name="Schwartz D.C."/>
            <person name="Town C.D."/>
        </authorList>
    </citation>
    <scope>GENOME REANNOTATION</scope>
    <source>
        <strain evidence="2">A17</strain>
        <strain evidence="4 5">cv. Jemalong A17</strain>
    </source>
</reference>
<name>A0A072VS89_MEDTR</name>
<dbReference type="EnsemblPlants" id="KEH40987">
    <property type="protein sequence ID" value="KEH40987"/>
    <property type="gene ID" value="MTR_1g040390"/>
</dbReference>
<keyword evidence="5" id="KW-1185">Reference proteome</keyword>
<dbReference type="AlphaFoldDB" id="A0A072VS89"/>
<dbReference type="EnsemblPlants" id="KEH40985">
    <property type="protein sequence ID" value="KEH40985"/>
    <property type="gene ID" value="MTR_1g040380"/>
</dbReference>
<evidence type="ECO:0000313" key="2">
    <source>
        <dbReference type="EMBL" id="KEH40985.1"/>
    </source>
</evidence>
<reference evidence="4" key="3">
    <citation type="submission" date="2015-04" db="UniProtKB">
        <authorList>
            <consortium name="EnsemblPlants"/>
        </authorList>
    </citation>
    <scope>IDENTIFICATION</scope>
    <source>
        <strain evidence="4">cv. Jemalong A17</strain>
    </source>
</reference>
<evidence type="ECO:0000313" key="4">
    <source>
        <dbReference type="EnsemblPlants" id="KEH40985"/>
    </source>
</evidence>
<evidence type="ECO:0000256" key="1">
    <source>
        <dbReference type="SAM" id="SignalP"/>
    </source>
</evidence>
<dbReference type="HOGENOM" id="CLU_190964_0_0_1"/>
<organism evidence="2 5">
    <name type="scientific">Medicago truncatula</name>
    <name type="common">Barrel medic</name>
    <name type="synonym">Medicago tribuloides</name>
    <dbReference type="NCBI Taxonomy" id="3880"/>
    <lineage>
        <taxon>Eukaryota</taxon>
        <taxon>Viridiplantae</taxon>
        <taxon>Streptophyta</taxon>
        <taxon>Embryophyta</taxon>
        <taxon>Tracheophyta</taxon>
        <taxon>Spermatophyta</taxon>
        <taxon>Magnoliopsida</taxon>
        <taxon>eudicotyledons</taxon>
        <taxon>Gunneridae</taxon>
        <taxon>Pentapetalae</taxon>
        <taxon>rosids</taxon>
        <taxon>fabids</taxon>
        <taxon>Fabales</taxon>
        <taxon>Fabaceae</taxon>
        <taxon>Papilionoideae</taxon>
        <taxon>50 kb inversion clade</taxon>
        <taxon>NPAAA clade</taxon>
        <taxon>Hologalegina</taxon>
        <taxon>IRL clade</taxon>
        <taxon>Trifolieae</taxon>
        <taxon>Medicago</taxon>
    </lineage>
</organism>
<keyword evidence="1" id="KW-0732">Signal</keyword>